<name>A0A142BGA5_9GAMM</name>
<evidence type="ECO:0000256" key="2">
    <source>
        <dbReference type="PIRSR" id="PIRSR601952-2"/>
    </source>
</evidence>
<dbReference type="PANTHER" id="PTHR11596:SF5">
    <property type="entry name" value="ALKALINE PHOSPHATASE"/>
    <property type="match status" value="1"/>
</dbReference>
<dbReference type="KEGG" id="emp:EZMO1_3839"/>
<keyword evidence="3" id="KW-1015">Disulfide bond</keyword>
<accession>A0A142BGA5</accession>
<feature type="disulfide bond" evidence="3">
    <location>
        <begin position="45"/>
        <end position="64"/>
    </location>
</feature>
<dbReference type="Proteomes" id="UP000071065">
    <property type="component" value="Chromosome"/>
</dbReference>
<feature type="binding site" evidence="2">
    <location>
        <position position="218"/>
    </location>
    <ligand>
        <name>Mg(2+)</name>
        <dbReference type="ChEBI" id="CHEBI:18420"/>
    </ligand>
</feature>
<dbReference type="GO" id="GO:0046872">
    <property type="term" value="F:metal ion binding"/>
    <property type="evidence" value="ECO:0007669"/>
    <property type="project" value="UniProtKB-KW"/>
</dbReference>
<evidence type="ECO:0000256" key="3">
    <source>
        <dbReference type="PIRSR" id="PIRSR601952-3"/>
    </source>
</evidence>
<dbReference type="SMART" id="SM00098">
    <property type="entry name" value="alkPPc"/>
    <property type="match status" value="1"/>
</dbReference>
<feature type="binding site" evidence="2">
    <location>
        <position position="266"/>
    </location>
    <ligand>
        <name>Zn(2+)</name>
        <dbReference type="ChEBI" id="CHEBI:29105"/>
        <label>2</label>
    </ligand>
</feature>
<dbReference type="AlphaFoldDB" id="A0A142BGA5"/>
<keyword evidence="4" id="KW-0378">Hydrolase</keyword>
<protein>
    <submittedName>
        <fullName evidence="4">Alkaline phosphatase</fullName>
        <ecNumber evidence="4">3.1.3.1</ecNumber>
    </submittedName>
</protein>
<keyword evidence="2" id="KW-0479">Metal-binding</keyword>
<keyword evidence="2" id="KW-0460">Magnesium</keyword>
<keyword evidence="1" id="KW-0597">Phosphoprotein</keyword>
<dbReference type="PANTHER" id="PTHR11596">
    <property type="entry name" value="ALKALINE PHOSPHATASE"/>
    <property type="match status" value="1"/>
</dbReference>
<sequence>MTSLPLTSIVELARQSGLKAGIVTTASLTDATPASFIAKVNQRDCEAPDMMKDALIYNRKPVDCAQHRKVSGGLGSISEQLAASDANILLGGGKQHFNKLNEEGTNTILNQAQKHGFHVVTEPDALDNLPDNSKVLGLFADYNLPERMVYSNNGDASKPDPSLLNRLHRFLGSVALPDVMSCSQNPDDKNTPSLQKMTRAAIKHPSQDNPRGFFLMVESASIDKAAHQRRACGQISELQQLLEALDEALLFAESHPETLILVTADHGQAAQIIPDTSLFDEYDLPNKTPGFMVRLTTPEGGIMAINYATNTLFAEEHSGVNVPLFANAAGAGQIPAMITQPDIFHLMARYLGLDPTLTTQTALAKTKQ</sequence>
<dbReference type="RefSeq" id="WP_051789959.1">
    <property type="nucleotide sequence ID" value="NZ_CP013251.1"/>
</dbReference>
<feature type="binding site" evidence="2">
    <location>
        <position position="32"/>
    </location>
    <ligand>
        <name>Mg(2+)</name>
        <dbReference type="ChEBI" id="CHEBI:18420"/>
    </ligand>
</feature>
<dbReference type="OrthoDB" id="9794455at2"/>
<dbReference type="Pfam" id="PF00245">
    <property type="entry name" value="Alk_phosphatase"/>
    <property type="match status" value="1"/>
</dbReference>
<feature type="binding site" evidence="2">
    <location>
        <position position="317"/>
    </location>
    <ligand>
        <name>Zn(2+)</name>
        <dbReference type="ChEBI" id="CHEBI:29105"/>
        <label>2</label>
    </ligand>
</feature>
<evidence type="ECO:0000313" key="5">
    <source>
        <dbReference type="Proteomes" id="UP000071065"/>
    </source>
</evidence>
<dbReference type="EMBL" id="CP013251">
    <property type="protein sequence ID" value="AMO57781.1"/>
    <property type="molecule type" value="Genomic_DNA"/>
</dbReference>
<evidence type="ECO:0000313" key="4">
    <source>
        <dbReference type="EMBL" id="AMO57781.1"/>
    </source>
</evidence>
<organism evidence="4 5">
    <name type="scientific">Endozoicomonas montiporae CL-33</name>
    <dbReference type="NCBI Taxonomy" id="570277"/>
    <lineage>
        <taxon>Bacteria</taxon>
        <taxon>Pseudomonadati</taxon>
        <taxon>Pseudomonadota</taxon>
        <taxon>Gammaproteobacteria</taxon>
        <taxon>Oceanospirillales</taxon>
        <taxon>Endozoicomonadaceae</taxon>
        <taxon>Endozoicomonas</taxon>
    </lineage>
</organism>
<evidence type="ECO:0000256" key="1">
    <source>
        <dbReference type="ARBA" id="ARBA00022553"/>
    </source>
</evidence>
<dbReference type="PATRIC" id="fig|570277.3.peg.4133"/>
<comment type="cofactor">
    <cofactor evidence="2">
        <name>Mg(2+)</name>
        <dbReference type="ChEBI" id="CHEBI:18420"/>
    </cofactor>
    <text evidence="2">Binds 1 Mg(2+) ion.</text>
</comment>
<dbReference type="Gene3D" id="3.40.720.10">
    <property type="entry name" value="Alkaline Phosphatase, subunit A"/>
    <property type="match status" value="1"/>
</dbReference>
<dbReference type="GO" id="GO:0004035">
    <property type="term" value="F:alkaline phosphatase activity"/>
    <property type="evidence" value="ECO:0007669"/>
    <property type="project" value="UniProtKB-EC"/>
</dbReference>
<dbReference type="InterPro" id="IPR001952">
    <property type="entry name" value="Alkaline_phosphatase"/>
</dbReference>
<dbReference type="InterPro" id="IPR017850">
    <property type="entry name" value="Alkaline_phosphatase_core_sf"/>
</dbReference>
<proteinExistence type="predicted"/>
<gene>
    <name evidence="4" type="primary">ppb</name>
    <name evidence="4" type="ORF">EZMO1_3839</name>
</gene>
<feature type="binding site" evidence="2">
    <location>
        <position position="265"/>
    </location>
    <ligand>
        <name>Zn(2+)</name>
        <dbReference type="ChEBI" id="CHEBI:29105"/>
        <label>2</label>
    </ligand>
</feature>
<comment type="cofactor">
    <cofactor evidence="2">
        <name>Zn(2+)</name>
        <dbReference type="ChEBI" id="CHEBI:29105"/>
    </cofactor>
    <text evidence="2">Binds 2 Zn(2+) ions.</text>
</comment>
<dbReference type="EC" id="3.1.3.1" evidence="4"/>
<keyword evidence="2" id="KW-0862">Zinc</keyword>
<reference evidence="4 5" key="1">
    <citation type="journal article" date="2016" name="Front. Microbiol.">
        <title>Genomic Insight into the Host-Endosymbiont Relationship of Endozoicomonas montiporae CL-33(T) with its Coral Host.</title>
        <authorList>
            <person name="Ding J.-Y."/>
            <person name="Shiu J.-H."/>
            <person name="Chen W.-M."/>
            <person name="Chiang Y.-R."/>
            <person name="Tang S.-L."/>
        </authorList>
    </citation>
    <scope>NUCLEOTIDE SEQUENCE [LARGE SCALE GENOMIC DNA]</scope>
    <source>
        <strain evidence="4 5">CL-33</strain>
    </source>
</reference>
<dbReference type="STRING" id="570277.EZMO1_3839"/>
<dbReference type="SUPFAM" id="SSF53649">
    <property type="entry name" value="Alkaline phosphatase-like"/>
    <property type="match status" value="1"/>
</dbReference>
<feature type="binding site" evidence="2">
    <location>
        <position position="30"/>
    </location>
    <ligand>
        <name>Mg(2+)</name>
        <dbReference type="ChEBI" id="CHEBI:18420"/>
    </ligand>
</feature>
<dbReference type="CDD" id="cd16012">
    <property type="entry name" value="ALP"/>
    <property type="match status" value="1"/>
</dbReference>
<feature type="binding site" evidence="2">
    <location>
        <position position="223"/>
    </location>
    <ligand>
        <name>Zn(2+)</name>
        <dbReference type="ChEBI" id="CHEBI:29105"/>
        <label>2</label>
    </ligand>
</feature>
<feature type="binding site" evidence="2">
    <location>
        <position position="227"/>
    </location>
    <ligand>
        <name>Zn(2+)</name>
        <dbReference type="ChEBI" id="CHEBI:29105"/>
        <label>2</label>
    </ligand>
</feature>